<name>A0ACB9Q4B5_BAUVA</name>
<accession>A0ACB9Q4B5</accession>
<reference evidence="1 2" key="1">
    <citation type="journal article" date="2022" name="DNA Res.">
        <title>Chromosomal-level genome assembly of the orchid tree Bauhinia variegata (Leguminosae; Cercidoideae) supports the allotetraploid origin hypothesis of Bauhinia.</title>
        <authorList>
            <person name="Zhong Y."/>
            <person name="Chen Y."/>
            <person name="Zheng D."/>
            <person name="Pang J."/>
            <person name="Liu Y."/>
            <person name="Luo S."/>
            <person name="Meng S."/>
            <person name="Qian L."/>
            <person name="Wei D."/>
            <person name="Dai S."/>
            <person name="Zhou R."/>
        </authorList>
    </citation>
    <scope>NUCLEOTIDE SEQUENCE [LARGE SCALE GENOMIC DNA]</scope>
    <source>
        <strain evidence="1">BV-YZ2020</strain>
    </source>
</reference>
<dbReference type="EMBL" id="CM039427">
    <property type="protein sequence ID" value="KAI4355825.1"/>
    <property type="molecule type" value="Genomic_DNA"/>
</dbReference>
<evidence type="ECO:0000313" key="2">
    <source>
        <dbReference type="Proteomes" id="UP000828941"/>
    </source>
</evidence>
<keyword evidence="2" id="KW-1185">Reference proteome</keyword>
<organism evidence="1 2">
    <name type="scientific">Bauhinia variegata</name>
    <name type="common">Purple orchid tree</name>
    <name type="synonym">Phanera variegata</name>
    <dbReference type="NCBI Taxonomy" id="167791"/>
    <lineage>
        <taxon>Eukaryota</taxon>
        <taxon>Viridiplantae</taxon>
        <taxon>Streptophyta</taxon>
        <taxon>Embryophyta</taxon>
        <taxon>Tracheophyta</taxon>
        <taxon>Spermatophyta</taxon>
        <taxon>Magnoliopsida</taxon>
        <taxon>eudicotyledons</taxon>
        <taxon>Gunneridae</taxon>
        <taxon>Pentapetalae</taxon>
        <taxon>rosids</taxon>
        <taxon>fabids</taxon>
        <taxon>Fabales</taxon>
        <taxon>Fabaceae</taxon>
        <taxon>Cercidoideae</taxon>
        <taxon>Cercideae</taxon>
        <taxon>Bauhiniinae</taxon>
        <taxon>Bauhinia</taxon>
    </lineage>
</organism>
<comment type="caution">
    <text evidence="1">The sequence shown here is derived from an EMBL/GenBank/DDBJ whole genome shotgun (WGS) entry which is preliminary data.</text>
</comment>
<protein>
    <submittedName>
        <fullName evidence="1">Uncharacterized protein</fullName>
    </submittedName>
</protein>
<sequence>MSSSKHMLVLVLVLVHVFVFVVSLTCAFDVSYDSKALIINGQRRIIISGSIHYPRSTPEMWPDLIRKGKEGGLDAIETYVFWDRHEPEKGKYDFTGNYDLVAFLKHVQSAGLYVILRIGPYVCAEWSYGGFPAWLHNIPGIELRTDNEVYKKEMETFTTKIVNLMKEAKMFASQGGPIILAQIENEYGNIMDKYGEAGKSYIKWCAQMAVAQNIGVPWIMCQQSDAPQPMINTCNGYYCHDFKPNNPKSPKMWTENWIGWFTEWGKPVPHRAAEDCAYAIARFFQTDGVLMNYYMYHGGTNFGRTAGGPYIATSYDYDAPLDEYGNLNHPKYEHLRQLHKSLKVGEKAMTSGPGVTTKYVGADLTTYTNNATGETFCFLSNTNQTQDVTVDLMGAGKLTVPAWSVSILQNCTKEIYNTAKIGDRVSPSAMEKNIIFENPLGSLDWAWLPEPLKIKTQLKENRLLDQKTVTVGASDYLWYTTTFNIDEQISWTWTNATISVTTKGHALHAFVNKQIVGSQWATDGKYEFTFQKPVSGLKQGANSLELLSTTVGLANYGAFFDTVPVGLVNGTVQIIGAGNAKLDLTSNEWSYKVGLTGESKLYYDPNHNTKFKWKKGELVKGRALTWYMTQFEAPGGTDPVVVDLTGLGKGHAWINGHSIGRYWPSYMAKNDGCTPKCDYRGQYNSEKCQHGCGSPTQRYYHIPRSFLKPADNVIILFEEIGGDPSKISFLTAADGAGSGCTAAAGGSGANVCPSPAA</sequence>
<proteinExistence type="predicted"/>
<gene>
    <name evidence="1" type="ORF">L6164_004562</name>
</gene>
<evidence type="ECO:0000313" key="1">
    <source>
        <dbReference type="EMBL" id="KAI4355825.1"/>
    </source>
</evidence>
<dbReference type="Proteomes" id="UP000828941">
    <property type="component" value="Chromosome 2"/>
</dbReference>